<proteinExistence type="inferred from homology"/>
<evidence type="ECO:0000256" key="3">
    <source>
        <dbReference type="SAM" id="Phobius"/>
    </source>
</evidence>
<feature type="compositionally biased region" description="Low complexity" evidence="2">
    <location>
        <begin position="373"/>
        <end position="400"/>
    </location>
</feature>
<keyword evidence="3" id="KW-0812">Transmembrane</keyword>
<dbReference type="InterPro" id="IPR050922">
    <property type="entry name" value="LytR/CpsA/Psr_CW_biosynth"/>
</dbReference>
<dbReference type="EMBL" id="CP151632">
    <property type="protein sequence ID" value="WZO34343.1"/>
    <property type="molecule type" value="Genomic_DNA"/>
</dbReference>
<feature type="region of interest" description="Disordered" evidence="2">
    <location>
        <begin position="370"/>
        <end position="426"/>
    </location>
</feature>
<dbReference type="Gene3D" id="3.40.630.190">
    <property type="entry name" value="LCP protein"/>
    <property type="match status" value="1"/>
</dbReference>
<evidence type="ECO:0000259" key="4">
    <source>
        <dbReference type="Pfam" id="PF03816"/>
    </source>
</evidence>
<dbReference type="InterPro" id="IPR004474">
    <property type="entry name" value="LytR_CpsA_psr"/>
</dbReference>
<dbReference type="Pfam" id="PF03816">
    <property type="entry name" value="LytR_cpsA_psr"/>
    <property type="match status" value="1"/>
</dbReference>
<organism evidence="5">
    <name type="scientific">Microbacterium sp. LWS13-1.2</name>
    <dbReference type="NCBI Taxonomy" id="3135264"/>
    <lineage>
        <taxon>Bacteria</taxon>
        <taxon>Bacillati</taxon>
        <taxon>Actinomycetota</taxon>
        <taxon>Actinomycetes</taxon>
        <taxon>Micrococcales</taxon>
        <taxon>Microbacteriaceae</taxon>
        <taxon>Microbacterium</taxon>
    </lineage>
</organism>
<protein>
    <submittedName>
        <fullName evidence="5">LCP family protein</fullName>
    </submittedName>
</protein>
<keyword evidence="3" id="KW-0472">Membrane</keyword>
<feature type="domain" description="Cell envelope-related transcriptional attenuator" evidence="4">
    <location>
        <begin position="116"/>
        <end position="271"/>
    </location>
</feature>
<evidence type="ECO:0000256" key="1">
    <source>
        <dbReference type="ARBA" id="ARBA00006068"/>
    </source>
</evidence>
<feature type="compositionally biased region" description="Polar residues" evidence="2">
    <location>
        <begin position="408"/>
        <end position="419"/>
    </location>
</feature>
<keyword evidence="3" id="KW-1133">Transmembrane helix</keyword>
<reference evidence="5" key="1">
    <citation type="submission" date="2024-04" db="EMBL/GenBank/DDBJ databases">
        <authorList>
            <person name="Roder T."/>
            <person name="Oberhansli S."/>
            <person name="Kreuzer M."/>
        </authorList>
    </citation>
    <scope>NUCLEOTIDE SEQUENCE</scope>
    <source>
        <strain evidence="5">LWS13-1.2</strain>
    </source>
</reference>
<sequence>MSSTHKPTRRGRRTVARHGELSSPGPFGFVAKLIGIVAAVVLVSGVGVAAYAVTDITTSFTADAVELEGQGSVPPDIGAIEGGVDILLVGTDECEEEYAYLFGDRCTGADAGGQLNDVNMLVHISDNPRRVTVVSFPRDLMIPIPSCTREDGSTTSATSKTQINEAWGYGGLSCTAKTISDLSGQNIPFAAKVSFGNVINITDAIGGVDVCIGNGGIKDKYTAINWPAGPRTIQGVEALQFLRTRHGLENGSDLARISNQQQYMSSLARKLVSSEVLSDPATLYKLATTAVDNITPSESLTNPMTLMQIALAIKDVPFEDIVFVQYPVLTDPADANRVVPDYDSADQLWAALAANESIEVTHDQDLTGGVIVADPQPTEPTTDPAPTTDPTAAPAPSETPVALPDNIPGQNAAQQTCSAGNVRANG</sequence>
<comment type="similarity">
    <text evidence="1">Belongs to the LytR/CpsA/Psr (LCP) family.</text>
</comment>
<dbReference type="PANTHER" id="PTHR33392">
    <property type="entry name" value="POLYISOPRENYL-TEICHOIC ACID--PEPTIDOGLYCAN TEICHOIC ACID TRANSFERASE TAGU"/>
    <property type="match status" value="1"/>
</dbReference>
<feature type="transmembrane region" description="Helical" evidence="3">
    <location>
        <begin position="29"/>
        <end position="53"/>
    </location>
</feature>
<name>A0AAU6SBL2_9MICO</name>
<evidence type="ECO:0000313" key="5">
    <source>
        <dbReference type="EMBL" id="WZO34343.1"/>
    </source>
</evidence>
<accession>A0AAU6SBL2</accession>
<evidence type="ECO:0000256" key="2">
    <source>
        <dbReference type="SAM" id="MobiDB-lite"/>
    </source>
</evidence>
<dbReference type="AlphaFoldDB" id="A0AAU6SBL2"/>
<dbReference type="RefSeq" id="WP_349428900.1">
    <property type="nucleotide sequence ID" value="NZ_CP151632.1"/>
</dbReference>
<gene>
    <name evidence="5" type="ORF">MRBLWS13_002001</name>
</gene>
<dbReference type="PANTHER" id="PTHR33392:SF6">
    <property type="entry name" value="POLYISOPRENYL-TEICHOIC ACID--PEPTIDOGLYCAN TEICHOIC ACID TRANSFERASE TAGU"/>
    <property type="match status" value="1"/>
</dbReference>
<dbReference type="NCBIfam" id="TIGR00350">
    <property type="entry name" value="lytR_cpsA_psr"/>
    <property type="match status" value="1"/>
</dbReference>